<dbReference type="AlphaFoldDB" id="A0A3S1AK80"/>
<dbReference type="SUPFAM" id="SSF47413">
    <property type="entry name" value="lambda repressor-like DNA-binding domains"/>
    <property type="match status" value="1"/>
</dbReference>
<proteinExistence type="predicted"/>
<sequence length="76" mass="8790">MIVRKVTDIKVPGLGEKIKEARLTDRRSLAEICRQIPMSPVNWYKIESEETKALPIETLRRIEEVLNIDLGVRMEA</sequence>
<organism evidence="1 2">
    <name type="scientific">Dulcicalothrix desertica PCC 7102</name>
    <dbReference type="NCBI Taxonomy" id="232991"/>
    <lineage>
        <taxon>Bacteria</taxon>
        <taxon>Bacillati</taxon>
        <taxon>Cyanobacteriota</taxon>
        <taxon>Cyanophyceae</taxon>
        <taxon>Nostocales</taxon>
        <taxon>Calotrichaceae</taxon>
        <taxon>Dulcicalothrix</taxon>
    </lineage>
</organism>
<dbReference type="Proteomes" id="UP000271624">
    <property type="component" value="Unassembled WGS sequence"/>
</dbReference>
<dbReference type="InterPro" id="IPR010982">
    <property type="entry name" value="Lambda_DNA-bd_dom_sf"/>
</dbReference>
<accession>A0A3S1AK80</accession>
<evidence type="ECO:0000313" key="1">
    <source>
        <dbReference type="EMBL" id="RUS93975.1"/>
    </source>
</evidence>
<comment type="caution">
    <text evidence="1">The sequence shown here is derived from an EMBL/GenBank/DDBJ whole genome shotgun (WGS) entry which is preliminary data.</text>
</comment>
<evidence type="ECO:0008006" key="3">
    <source>
        <dbReference type="Google" id="ProtNLM"/>
    </source>
</evidence>
<gene>
    <name evidence="1" type="ORF">DSM106972_094460</name>
</gene>
<reference evidence="1" key="1">
    <citation type="submission" date="2018-12" db="EMBL/GenBank/DDBJ databases">
        <authorList>
            <person name="Will S."/>
            <person name="Neumann-Schaal M."/>
            <person name="Henke P."/>
        </authorList>
    </citation>
    <scope>NUCLEOTIDE SEQUENCE</scope>
    <source>
        <strain evidence="1">PCC 7102</strain>
    </source>
</reference>
<name>A0A3S1AK80_9CYAN</name>
<reference evidence="1" key="2">
    <citation type="journal article" date="2019" name="Genome Biol. Evol.">
        <title>Day and night: Metabolic profiles and evolutionary relationships of six axenic non-marine cyanobacteria.</title>
        <authorList>
            <person name="Will S.E."/>
            <person name="Henke P."/>
            <person name="Boedeker C."/>
            <person name="Huang S."/>
            <person name="Brinkmann H."/>
            <person name="Rohde M."/>
            <person name="Jarek M."/>
            <person name="Friedl T."/>
            <person name="Seufert S."/>
            <person name="Schumacher M."/>
            <person name="Overmann J."/>
            <person name="Neumann-Schaal M."/>
            <person name="Petersen J."/>
        </authorList>
    </citation>
    <scope>NUCLEOTIDE SEQUENCE [LARGE SCALE GENOMIC DNA]</scope>
    <source>
        <strain evidence="1">PCC 7102</strain>
    </source>
</reference>
<dbReference type="OrthoDB" id="515144at2"/>
<dbReference type="Gene3D" id="1.10.260.40">
    <property type="entry name" value="lambda repressor-like DNA-binding domains"/>
    <property type="match status" value="1"/>
</dbReference>
<protein>
    <recommendedName>
        <fullName evidence="3">Transcriptional regulator</fullName>
    </recommendedName>
</protein>
<dbReference type="EMBL" id="RSCL01000052">
    <property type="protein sequence ID" value="RUS93975.1"/>
    <property type="molecule type" value="Genomic_DNA"/>
</dbReference>
<keyword evidence="2" id="KW-1185">Reference proteome</keyword>
<dbReference type="CDD" id="cd00093">
    <property type="entry name" value="HTH_XRE"/>
    <property type="match status" value="1"/>
</dbReference>
<dbReference type="GO" id="GO:0003677">
    <property type="term" value="F:DNA binding"/>
    <property type="evidence" value="ECO:0007669"/>
    <property type="project" value="InterPro"/>
</dbReference>
<evidence type="ECO:0000313" key="2">
    <source>
        <dbReference type="Proteomes" id="UP000271624"/>
    </source>
</evidence>
<dbReference type="InterPro" id="IPR001387">
    <property type="entry name" value="Cro/C1-type_HTH"/>
</dbReference>
<dbReference type="RefSeq" id="WP_019496251.1">
    <property type="nucleotide sequence ID" value="NZ_RSCL01000052.1"/>
</dbReference>